<gene>
    <name evidence="2" type="ORF">CTOB1V02_LOCUS3066</name>
</gene>
<dbReference type="EMBL" id="OB660504">
    <property type="protein sequence ID" value="CAD7225119.1"/>
    <property type="molecule type" value="Genomic_DNA"/>
</dbReference>
<reference evidence="2" key="1">
    <citation type="submission" date="2020-11" db="EMBL/GenBank/DDBJ databases">
        <authorList>
            <person name="Tran Van P."/>
        </authorList>
    </citation>
    <scope>NUCLEOTIDE SEQUENCE</scope>
</reference>
<sequence>MAEQVNPSGNPETNNPCEGPEVCRTCERIHGKDEPSPDDKTNPTPEQDTKAAEGAAAGEEAKIETIPP</sequence>
<protein>
    <submittedName>
        <fullName evidence="2">Uncharacterized protein</fullName>
    </submittedName>
</protein>
<organism evidence="2">
    <name type="scientific">Cyprideis torosa</name>
    <dbReference type="NCBI Taxonomy" id="163714"/>
    <lineage>
        <taxon>Eukaryota</taxon>
        <taxon>Metazoa</taxon>
        <taxon>Ecdysozoa</taxon>
        <taxon>Arthropoda</taxon>
        <taxon>Crustacea</taxon>
        <taxon>Oligostraca</taxon>
        <taxon>Ostracoda</taxon>
        <taxon>Podocopa</taxon>
        <taxon>Podocopida</taxon>
        <taxon>Cytherocopina</taxon>
        <taxon>Cytheroidea</taxon>
        <taxon>Cytherideidae</taxon>
        <taxon>Cyprideis</taxon>
    </lineage>
</organism>
<feature type="region of interest" description="Disordered" evidence="1">
    <location>
        <begin position="1"/>
        <end position="68"/>
    </location>
</feature>
<feature type="compositionally biased region" description="Basic and acidic residues" evidence="1">
    <location>
        <begin position="24"/>
        <end position="51"/>
    </location>
</feature>
<evidence type="ECO:0000256" key="1">
    <source>
        <dbReference type="SAM" id="MobiDB-lite"/>
    </source>
</evidence>
<name>A0A7R8W581_9CRUS</name>
<accession>A0A7R8W581</accession>
<evidence type="ECO:0000313" key="2">
    <source>
        <dbReference type="EMBL" id="CAD7225119.1"/>
    </source>
</evidence>
<proteinExistence type="predicted"/>
<dbReference type="AlphaFoldDB" id="A0A7R8W581"/>
<feature type="compositionally biased region" description="Polar residues" evidence="1">
    <location>
        <begin position="1"/>
        <end position="16"/>
    </location>
</feature>
<feature type="compositionally biased region" description="Basic and acidic residues" evidence="1">
    <location>
        <begin position="59"/>
        <end position="68"/>
    </location>
</feature>